<organism evidence="1">
    <name type="scientific">Hungatella hathewayi</name>
    <dbReference type="NCBI Taxonomy" id="154046"/>
    <lineage>
        <taxon>Bacteria</taxon>
        <taxon>Bacillati</taxon>
        <taxon>Bacillota</taxon>
        <taxon>Clostridia</taxon>
        <taxon>Lachnospirales</taxon>
        <taxon>Lachnospiraceae</taxon>
        <taxon>Hungatella</taxon>
    </lineage>
</organism>
<sequence>MSLNNSQMLPARVRNMRQMNDVLNAEDIILAEIERIIDEMY</sequence>
<gene>
    <name evidence="1" type="ORF">CHLFYP18_04563</name>
</gene>
<protein>
    <submittedName>
        <fullName evidence="1">Uncharacterized protein</fullName>
    </submittedName>
</protein>
<dbReference type="AlphaFoldDB" id="A0A6N3I3G4"/>
<accession>A0A6N3I3G4</accession>
<proteinExistence type="predicted"/>
<dbReference type="EMBL" id="CACRUH010000101">
    <property type="protein sequence ID" value="VYU83784.1"/>
    <property type="molecule type" value="Genomic_DNA"/>
</dbReference>
<reference evidence="1" key="1">
    <citation type="submission" date="2019-11" db="EMBL/GenBank/DDBJ databases">
        <authorList>
            <person name="Feng L."/>
        </authorList>
    </citation>
    <scope>NUCLEOTIDE SEQUENCE</scope>
    <source>
        <strain evidence="1">ChathewayiLFYP18</strain>
    </source>
</reference>
<name>A0A6N3I3G4_9FIRM</name>
<evidence type="ECO:0000313" key="1">
    <source>
        <dbReference type="EMBL" id="VYU83784.1"/>
    </source>
</evidence>